<dbReference type="InterPro" id="IPR044957">
    <property type="entry name" value="Ribosomal_bL32_bact"/>
</dbReference>
<proteinExistence type="inferred from homology"/>
<dbReference type="Pfam" id="PF01783">
    <property type="entry name" value="Ribosomal_L32p"/>
    <property type="match status" value="1"/>
</dbReference>
<keyword evidence="7" id="KW-1185">Reference proteome</keyword>
<dbReference type="Proteomes" id="UP000659496">
    <property type="component" value="Unassembled WGS sequence"/>
</dbReference>
<dbReference type="PANTHER" id="PTHR35534:SF2">
    <property type="entry name" value="LARGE RIBOSOMAL SUBUNIT PROTEIN BL32"/>
    <property type="match status" value="1"/>
</dbReference>
<gene>
    <name evidence="5 6" type="primary">rpmF</name>
    <name evidence="6" type="ORF">H9659_02605</name>
</gene>
<evidence type="ECO:0000313" key="7">
    <source>
        <dbReference type="Proteomes" id="UP000659496"/>
    </source>
</evidence>
<dbReference type="EMBL" id="JACSQY010000001">
    <property type="protein sequence ID" value="MBD7907227.1"/>
    <property type="molecule type" value="Genomic_DNA"/>
</dbReference>
<dbReference type="PANTHER" id="PTHR35534">
    <property type="entry name" value="50S RIBOSOMAL PROTEIN L32"/>
    <property type="match status" value="1"/>
</dbReference>
<evidence type="ECO:0000256" key="3">
    <source>
        <dbReference type="ARBA" id="ARBA00023274"/>
    </source>
</evidence>
<keyword evidence="3 5" id="KW-0687">Ribonucleoprotein</keyword>
<organism evidence="6 7">
    <name type="scientific">Sporosarcina gallistercoris</name>
    <dbReference type="NCBI Taxonomy" id="2762245"/>
    <lineage>
        <taxon>Bacteria</taxon>
        <taxon>Bacillati</taxon>
        <taxon>Bacillota</taxon>
        <taxon>Bacilli</taxon>
        <taxon>Bacillales</taxon>
        <taxon>Caryophanaceae</taxon>
        <taxon>Sporosarcina</taxon>
    </lineage>
</organism>
<dbReference type="InterPro" id="IPR011332">
    <property type="entry name" value="Ribosomal_zn-bd"/>
</dbReference>
<keyword evidence="2 5" id="KW-0689">Ribosomal protein</keyword>
<comment type="caution">
    <text evidence="6">The sequence shown here is derived from an EMBL/GenBank/DDBJ whole genome shotgun (WGS) entry which is preliminary data.</text>
</comment>
<dbReference type="GO" id="GO:0005840">
    <property type="term" value="C:ribosome"/>
    <property type="evidence" value="ECO:0007669"/>
    <property type="project" value="UniProtKB-KW"/>
</dbReference>
<sequence>MAVPKRRTSKTKKNMRRTHYKLQVPGMTTCENCGEMKLAHRICKSCGQYKGKVVVGE</sequence>
<dbReference type="RefSeq" id="WP_025785164.1">
    <property type="nucleotide sequence ID" value="NZ_JACSQY010000001.1"/>
</dbReference>
<dbReference type="HAMAP" id="MF_00340">
    <property type="entry name" value="Ribosomal_bL32"/>
    <property type="match status" value="1"/>
</dbReference>
<dbReference type="InterPro" id="IPR002677">
    <property type="entry name" value="Ribosomal_bL32"/>
</dbReference>
<comment type="similarity">
    <text evidence="1 5">Belongs to the bacterial ribosomal protein bL32 family.</text>
</comment>
<protein>
    <recommendedName>
        <fullName evidence="4 5">Large ribosomal subunit protein bL32</fullName>
    </recommendedName>
</protein>
<dbReference type="Gene3D" id="1.20.5.640">
    <property type="entry name" value="Single helix bin"/>
    <property type="match status" value="1"/>
</dbReference>
<dbReference type="NCBIfam" id="TIGR01031">
    <property type="entry name" value="rpmF_bact"/>
    <property type="match status" value="1"/>
</dbReference>
<evidence type="ECO:0000256" key="2">
    <source>
        <dbReference type="ARBA" id="ARBA00022980"/>
    </source>
</evidence>
<name>A0ABR8PGC6_9BACL</name>
<evidence type="ECO:0000313" key="6">
    <source>
        <dbReference type="EMBL" id="MBD7907227.1"/>
    </source>
</evidence>
<evidence type="ECO:0000256" key="1">
    <source>
        <dbReference type="ARBA" id="ARBA00008560"/>
    </source>
</evidence>
<reference evidence="6 7" key="1">
    <citation type="submission" date="2020-08" db="EMBL/GenBank/DDBJ databases">
        <title>A Genomic Blueprint of the Chicken Gut Microbiome.</title>
        <authorList>
            <person name="Gilroy R."/>
            <person name="Ravi A."/>
            <person name="Getino M."/>
            <person name="Pursley I."/>
            <person name="Horton D.L."/>
            <person name="Alikhan N.-F."/>
            <person name="Baker D."/>
            <person name="Gharbi K."/>
            <person name="Hall N."/>
            <person name="Watson M."/>
            <person name="Adriaenssens E.M."/>
            <person name="Foster-Nyarko E."/>
            <person name="Jarju S."/>
            <person name="Secka A."/>
            <person name="Antonio M."/>
            <person name="Oren A."/>
            <person name="Chaudhuri R."/>
            <person name="La Ragione R.M."/>
            <person name="Hildebrand F."/>
            <person name="Pallen M.J."/>
        </authorList>
    </citation>
    <scope>NUCLEOTIDE SEQUENCE [LARGE SCALE GENOMIC DNA]</scope>
    <source>
        <strain evidence="6 7">Sa3CUA8</strain>
    </source>
</reference>
<evidence type="ECO:0000256" key="5">
    <source>
        <dbReference type="HAMAP-Rule" id="MF_00340"/>
    </source>
</evidence>
<accession>A0ABR8PGC6</accession>
<dbReference type="SUPFAM" id="SSF57829">
    <property type="entry name" value="Zn-binding ribosomal proteins"/>
    <property type="match status" value="1"/>
</dbReference>
<evidence type="ECO:0000256" key="4">
    <source>
        <dbReference type="ARBA" id="ARBA00035178"/>
    </source>
</evidence>